<evidence type="ECO:0000256" key="10">
    <source>
        <dbReference type="SAM" id="Coils"/>
    </source>
</evidence>
<proteinExistence type="inferred from homology"/>
<dbReference type="Pfam" id="PF02463">
    <property type="entry name" value="SMC_N"/>
    <property type="match status" value="1"/>
</dbReference>
<dbReference type="GO" id="GO:0009432">
    <property type="term" value="P:SOS response"/>
    <property type="evidence" value="ECO:0007669"/>
    <property type="project" value="TreeGrafter"/>
</dbReference>
<dbReference type="Gene3D" id="3.40.50.300">
    <property type="entry name" value="P-loop containing nucleotide triphosphate hydrolases"/>
    <property type="match status" value="2"/>
</dbReference>
<dbReference type="NCBIfam" id="TIGR00634">
    <property type="entry name" value="recN"/>
    <property type="match status" value="1"/>
</dbReference>
<evidence type="ECO:0000256" key="3">
    <source>
        <dbReference type="ARBA" id="ARBA00021315"/>
    </source>
</evidence>
<keyword evidence="5 9" id="KW-0227">DNA damage</keyword>
<evidence type="ECO:0000313" key="12">
    <source>
        <dbReference type="EMBL" id="QPJ64296.1"/>
    </source>
</evidence>
<dbReference type="FunFam" id="3.40.50.300:FF:000319">
    <property type="entry name" value="DNA repair protein RecN"/>
    <property type="match status" value="1"/>
</dbReference>
<evidence type="ECO:0000256" key="5">
    <source>
        <dbReference type="ARBA" id="ARBA00022763"/>
    </source>
</evidence>
<evidence type="ECO:0000256" key="4">
    <source>
        <dbReference type="ARBA" id="ARBA00022741"/>
    </source>
</evidence>
<comment type="similarity">
    <text evidence="2 9">Belongs to the RecN family.</text>
</comment>
<gene>
    <name evidence="12" type="primary">recN</name>
    <name evidence="12" type="ORF">G3M78_02345</name>
</gene>
<dbReference type="PIRSF" id="PIRSF003128">
    <property type="entry name" value="RecN"/>
    <property type="match status" value="1"/>
</dbReference>
<evidence type="ECO:0000313" key="13">
    <source>
        <dbReference type="Proteomes" id="UP000594464"/>
    </source>
</evidence>
<evidence type="ECO:0000259" key="11">
    <source>
        <dbReference type="Pfam" id="PF02463"/>
    </source>
</evidence>
<keyword evidence="10" id="KW-0175">Coiled coil</keyword>
<evidence type="ECO:0000256" key="1">
    <source>
        <dbReference type="ARBA" id="ARBA00003618"/>
    </source>
</evidence>
<reference evidence="13" key="1">
    <citation type="submission" date="2020-02" db="EMBL/GenBank/DDBJ databases">
        <title>Genomic and physiological characterization of two novel Nitrospinaceae genera.</title>
        <authorList>
            <person name="Mueller A.J."/>
            <person name="Jung M.-Y."/>
            <person name="Strachan C.R."/>
            <person name="Herbold C.W."/>
            <person name="Kirkegaard R.H."/>
            <person name="Daims H."/>
        </authorList>
    </citation>
    <scope>NUCLEOTIDE SEQUENCE [LARGE SCALE GENOMIC DNA]</scope>
</reference>
<keyword evidence="7 9" id="KW-0234">DNA repair</keyword>
<accession>A0A7T0C0K7</accession>
<dbReference type="GO" id="GO:0043590">
    <property type="term" value="C:bacterial nucleoid"/>
    <property type="evidence" value="ECO:0007669"/>
    <property type="project" value="TreeGrafter"/>
</dbReference>
<dbReference type="InterPro" id="IPR004604">
    <property type="entry name" value="DNA_recomb/repair_RecN"/>
</dbReference>
<feature type="coiled-coil region" evidence="10">
    <location>
        <begin position="335"/>
        <end position="388"/>
    </location>
</feature>
<dbReference type="NCBIfam" id="NF008121">
    <property type="entry name" value="PRK10869.1"/>
    <property type="match status" value="1"/>
</dbReference>
<name>A0A7T0C0K7_9BACT</name>
<dbReference type="GO" id="GO:0005524">
    <property type="term" value="F:ATP binding"/>
    <property type="evidence" value="ECO:0007669"/>
    <property type="project" value="UniProtKB-KW"/>
</dbReference>
<dbReference type="PANTHER" id="PTHR11059:SF0">
    <property type="entry name" value="DNA REPAIR PROTEIN RECN"/>
    <property type="match status" value="1"/>
</dbReference>
<feature type="domain" description="RecF/RecN/SMC N-terminal" evidence="11">
    <location>
        <begin position="1"/>
        <end position="522"/>
    </location>
</feature>
<dbReference type="AlphaFoldDB" id="A0A7T0C0K7"/>
<comment type="function">
    <text evidence="1 9">May be involved in recombinational repair of damaged DNA.</text>
</comment>
<dbReference type="GO" id="GO:0006310">
    <property type="term" value="P:DNA recombination"/>
    <property type="evidence" value="ECO:0007669"/>
    <property type="project" value="InterPro"/>
</dbReference>
<evidence type="ECO:0000256" key="9">
    <source>
        <dbReference type="PIRNR" id="PIRNR003128"/>
    </source>
</evidence>
<dbReference type="InterPro" id="IPR003395">
    <property type="entry name" value="RecF/RecN/SMC_N"/>
</dbReference>
<dbReference type="KEGG" id="nva:G3M78_02345"/>
<dbReference type="GO" id="GO:0006281">
    <property type="term" value="P:DNA repair"/>
    <property type="evidence" value="ECO:0007669"/>
    <property type="project" value="UniProtKB-KW"/>
</dbReference>
<evidence type="ECO:0000256" key="7">
    <source>
        <dbReference type="ARBA" id="ARBA00023204"/>
    </source>
</evidence>
<dbReference type="PANTHER" id="PTHR11059">
    <property type="entry name" value="DNA REPAIR PROTEIN RECN"/>
    <property type="match status" value="1"/>
</dbReference>
<dbReference type="SUPFAM" id="SSF52540">
    <property type="entry name" value="P-loop containing nucleoside triphosphate hydrolases"/>
    <property type="match status" value="1"/>
</dbReference>
<keyword evidence="4" id="KW-0547">Nucleotide-binding</keyword>
<dbReference type="FunFam" id="3.40.50.300:FF:000356">
    <property type="entry name" value="DNA repair protein RecN"/>
    <property type="match status" value="1"/>
</dbReference>
<dbReference type="EMBL" id="CP048620">
    <property type="protein sequence ID" value="QPJ64296.1"/>
    <property type="molecule type" value="Genomic_DNA"/>
</dbReference>
<keyword evidence="6" id="KW-0067">ATP-binding</keyword>
<protein>
    <recommendedName>
        <fullName evidence="3 9">DNA repair protein RecN</fullName>
    </recommendedName>
    <alternativeName>
        <fullName evidence="8 9">Recombination protein N</fullName>
    </alternativeName>
</protein>
<evidence type="ECO:0000256" key="2">
    <source>
        <dbReference type="ARBA" id="ARBA00009441"/>
    </source>
</evidence>
<dbReference type="CDD" id="cd03241">
    <property type="entry name" value="ABC_RecN"/>
    <property type="match status" value="2"/>
</dbReference>
<sequence>MLSHLQIENFAIIDKLTVDFQSGLNVLTGETGAGKSILLDALNLILGGRADYDCIRTGETSARVEACFQVDGKRLLGMLDELGVELDDGQLIVKRVLSSNGKGRCFVNDSQVSVAALSNLGSRLVDIHGQHDHQTLLHPENHLDLLDLYGKTMTDRIQLGEAFAAWRKDVDALRRLREAEASKKEREELLSFQLNEIEQANLQEGEEDDLLAERNKLRNSEKLHQSASRAQDILSEADPAVLSQLGQALRELESLAGIDEEAKPLSERAQTALFEIEELTEELRDYARSILSDPSRLEEIEDRLAELTGLKRKYGGDLSAVMERRDAIASELESLASSQESMQSLENSIKDHQKKLQQMATELADRREKIAEQLKDKIEKELRDLNMNSVQFGTRFSYDADADSFVKFRGKATKLGSLGLGTMEFLFSPNPGEELRPLAKIASGGEISRVMLAIKTILNKQDDVPVLIFDEVDTGIGGNTAEKVGVKLKKLAATKQVFCVSHLPQIAGMADAHFSVRKEVKGKRTRSVIELLKYEERVEEIARMSAGATITDAAREHARQMILT</sequence>
<evidence type="ECO:0000256" key="8">
    <source>
        <dbReference type="ARBA" id="ARBA00033408"/>
    </source>
</evidence>
<organism evidence="12 13">
    <name type="scientific">Candidatus Nitrohelix vancouverensis</name>
    <dbReference type="NCBI Taxonomy" id="2705534"/>
    <lineage>
        <taxon>Bacteria</taxon>
        <taxon>Pseudomonadati</taxon>
        <taxon>Nitrospinota/Tectimicrobiota group</taxon>
        <taxon>Nitrospinota</taxon>
        <taxon>Nitrospinia</taxon>
        <taxon>Nitrospinales</taxon>
        <taxon>Nitrospinaceae</taxon>
        <taxon>Candidatus Nitrohelix</taxon>
    </lineage>
</organism>
<evidence type="ECO:0000256" key="6">
    <source>
        <dbReference type="ARBA" id="ARBA00022840"/>
    </source>
</evidence>
<dbReference type="InterPro" id="IPR027417">
    <property type="entry name" value="P-loop_NTPase"/>
</dbReference>
<dbReference type="Proteomes" id="UP000594464">
    <property type="component" value="Chromosome"/>
</dbReference>